<protein>
    <submittedName>
        <fullName evidence="2">SNF2 domain-containing protein</fullName>
    </submittedName>
</protein>
<dbReference type="InterPro" id="IPR033334">
    <property type="entry name" value="LNG1/2"/>
</dbReference>
<dbReference type="GO" id="GO:0051513">
    <property type="term" value="P:regulation of monopolar cell growth"/>
    <property type="evidence" value="ECO:0007669"/>
    <property type="project" value="InterPro"/>
</dbReference>
<evidence type="ECO:0000313" key="3">
    <source>
        <dbReference type="Proteomes" id="UP000325081"/>
    </source>
</evidence>
<sequence length="139" mass="15516">MRVTSELTAPEVGGVTRRLCRWCRRGAAAASEYVEIESILRFRGIDEPSRDLDTLKQILEALQLKGLLHSGKPPEHIQVRHRNFIYDESPVVIVGTPRSSGSSPINWRRGINCSPSGGRNQIGYNSHSPEPEPEPNHHS</sequence>
<evidence type="ECO:0000313" key="2">
    <source>
        <dbReference type="EMBL" id="GER36268.1"/>
    </source>
</evidence>
<proteinExistence type="predicted"/>
<evidence type="ECO:0000256" key="1">
    <source>
        <dbReference type="SAM" id="MobiDB-lite"/>
    </source>
</evidence>
<dbReference type="PANTHER" id="PTHR31680:SF12">
    <property type="entry name" value="OS11G0587300 PROTEIN"/>
    <property type="match status" value="1"/>
</dbReference>
<dbReference type="OrthoDB" id="1929599at2759"/>
<dbReference type="PANTHER" id="PTHR31680">
    <property type="entry name" value="LONGIFOLIA PROTEIN"/>
    <property type="match status" value="1"/>
</dbReference>
<feature type="region of interest" description="Disordered" evidence="1">
    <location>
        <begin position="97"/>
        <end position="139"/>
    </location>
</feature>
<dbReference type="EMBL" id="BKCP01005117">
    <property type="protein sequence ID" value="GER36268.1"/>
    <property type="molecule type" value="Genomic_DNA"/>
</dbReference>
<reference evidence="3" key="1">
    <citation type="journal article" date="2019" name="Curr. Biol.">
        <title>Genome Sequence of Striga asiatica Provides Insight into the Evolution of Plant Parasitism.</title>
        <authorList>
            <person name="Yoshida S."/>
            <person name="Kim S."/>
            <person name="Wafula E.K."/>
            <person name="Tanskanen J."/>
            <person name="Kim Y.M."/>
            <person name="Honaas L."/>
            <person name="Yang Z."/>
            <person name="Spallek T."/>
            <person name="Conn C.E."/>
            <person name="Ichihashi Y."/>
            <person name="Cheong K."/>
            <person name="Cui S."/>
            <person name="Der J.P."/>
            <person name="Gundlach H."/>
            <person name="Jiao Y."/>
            <person name="Hori C."/>
            <person name="Ishida J.K."/>
            <person name="Kasahara H."/>
            <person name="Kiba T."/>
            <person name="Kim M.S."/>
            <person name="Koo N."/>
            <person name="Laohavisit A."/>
            <person name="Lee Y.H."/>
            <person name="Lumba S."/>
            <person name="McCourt P."/>
            <person name="Mortimer J.C."/>
            <person name="Mutuku J.M."/>
            <person name="Nomura T."/>
            <person name="Sasaki-Sekimoto Y."/>
            <person name="Seto Y."/>
            <person name="Wang Y."/>
            <person name="Wakatake T."/>
            <person name="Sakakibara H."/>
            <person name="Demura T."/>
            <person name="Yamaguchi S."/>
            <person name="Yoneyama K."/>
            <person name="Manabe R.I."/>
            <person name="Nelson D.C."/>
            <person name="Schulman A.H."/>
            <person name="Timko M.P."/>
            <person name="dePamphilis C.W."/>
            <person name="Choi D."/>
            <person name="Shirasu K."/>
        </authorList>
    </citation>
    <scope>NUCLEOTIDE SEQUENCE [LARGE SCALE GENOMIC DNA]</scope>
    <source>
        <strain evidence="3">cv. UVA1</strain>
    </source>
</reference>
<feature type="compositionally biased region" description="Polar residues" evidence="1">
    <location>
        <begin position="113"/>
        <end position="124"/>
    </location>
</feature>
<gene>
    <name evidence="2" type="ORF">STAS_12598</name>
</gene>
<dbReference type="AlphaFoldDB" id="A0A5A7PUA9"/>
<organism evidence="2 3">
    <name type="scientific">Striga asiatica</name>
    <name type="common">Asiatic witchweed</name>
    <name type="synonym">Buchnera asiatica</name>
    <dbReference type="NCBI Taxonomy" id="4170"/>
    <lineage>
        <taxon>Eukaryota</taxon>
        <taxon>Viridiplantae</taxon>
        <taxon>Streptophyta</taxon>
        <taxon>Embryophyta</taxon>
        <taxon>Tracheophyta</taxon>
        <taxon>Spermatophyta</taxon>
        <taxon>Magnoliopsida</taxon>
        <taxon>eudicotyledons</taxon>
        <taxon>Gunneridae</taxon>
        <taxon>Pentapetalae</taxon>
        <taxon>asterids</taxon>
        <taxon>lamiids</taxon>
        <taxon>Lamiales</taxon>
        <taxon>Orobanchaceae</taxon>
        <taxon>Buchnereae</taxon>
        <taxon>Striga</taxon>
    </lineage>
</organism>
<accession>A0A5A7PUA9</accession>
<comment type="caution">
    <text evidence="2">The sequence shown here is derived from an EMBL/GenBank/DDBJ whole genome shotgun (WGS) entry which is preliminary data.</text>
</comment>
<name>A0A5A7PUA9_STRAF</name>
<keyword evidence="3" id="KW-1185">Reference proteome</keyword>
<dbReference type="Proteomes" id="UP000325081">
    <property type="component" value="Unassembled WGS sequence"/>
</dbReference>